<accession>A0ABV0EKZ2</accession>
<dbReference type="InterPro" id="IPR000305">
    <property type="entry name" value="GIY-YIG_endonuc"/>
</dbReference>
<dbReference type="RefSeq" id="WP_207704599.1">
    <property type="nucleotide sequence ID" value="NZ_JAFREL020000001.1"/>
</dbReference>
<keyword evidence="3" id="KW-1185">Reference proteome</keyword>
<organism evidence="2 3">
    <name type="scientific">Candidatus Enterococcus ferrettii</name>
    <dbReference type="NCBI Taxonomy" id="2815324"/>
    <lineage>
        <taxon>Bacteria</taxon>
        <taxon>Bacillati</taxon>
        <taxon>Bacillota</taxon>
        <taxon>Bacilli</taxon>
        <taxon>Lactobacillales</taxon>
        <taxon>Enterococcaceae</taxon>
        <taxon>Enterococcus</taxon>
    </lineage>
</organism>
<proteinExistence type="predicted"/>
<dbReference type="EMBL" id="JAFREL020000001">
    <property type="protein sequence ID" value="MEO1769241.1"/>
    <property type="molecule type" value="Genomic_DNA"/>
</dbReference>
<dbReference type="CDD" id="cd10439">
    <property type="entry name" value="GIY-YIG_COG3410"/>
    <property type="match status" value="1"/>
</dbReference>
<dbReference type="SMART" id="SM00382">
    <property type="entry name" value="AAA"/>
    <property type="match status" value="1"/>
</dbReference>
<reference evidence="2 3" key="2">
    <citation type="submission" date="2024-02" db="EMBL/GenBank/DDBJ databases">
        <title>The Genome Sequence of Enterococcus sp. DIV0159.</title>
        <authorList>
            <person name="Earl A."/>
            <person name="Manson A."/>
            <person name="Gilmore M."/>
            <person name="Sanders J."/>
            <person name="Shea T."/>
            <person name="Howe W."/>
            <person name="Livny J."/>
            <person name="Cuomo C."/>
            <person name="Neafsey D."/>
            <person name="Birren B."/>
        </authorList>
    </citation>
    <scope>NUCLEOTIDE SEQUENCE [LARGE SCALE GENOMIC DNA]</scope>
    <source>
        <strain evidence="2 3">665A</strain>
    </source>
</reference>
<dbReference type="Proteomes" id="UP000664357">
    <property type="component" value="Unassembled WGS sequence"/>
</dbReference>
<dbReference type="InterPro" id="IPR018647">
    <property type="entry name" value="SLFN_3-like_DNA/RNA_helicase"/>
</dbReference>
<dbReference type="InterPro" id="IPR027417">
    <property type="entry name" value="P-loop_NTPase"/>
</dbReference>
<sequence>MKIPKPVIYEVDYTNDDLSNLKTKERIKSKKDQKLIFNYPTVYIVNDEVNSSKYSVYVGETTNINRRTEEHMTNDSKNRKDWREMFESDRSKMFIIGHEHFNKSLTLDVENRLMQYLSSVESVVSVNNRRTNPQNDYYTAEELGPIFSQIWRKLRKKNKELFPLERIIRDSAIFKASPFHKLTREQMAAREDIILKVTEALNHDAASNFENKEQLIIVEGEAGSGKTVLMSSLFYELNQLAKEESDNVVIRGTSQYLLVNHDQQLKVYEQIVTKLGILSKQNPDVVSKPTRFINMHSEDKKADIVIVDEAHLLWTQGKQSYIGKNQLDDLLKRAKVVIAVLDRNQILSREQYWDEVEMRNKIHEAADKHKYIYLENQLRINADKETINWIRGLVDNRTIENIPRDSKKYDLRIFDDPETMYTKIQEKAKNEESGISRILATFDWEYVDKRKPDNEDYWYVKIGDWKLPWNLQIPQSKEEKRRNRDRAWAEQSQTIGEVGSTFTIQGFDLNYAGVIIGPSVKYRNGKIVFDKNESKNKKATQLRGTENGEKLDVSDFLLKNELNVLLTRGVNGLYIYAVDEELREALKKAKKGELFDNLKQ</sequence>
<dbReference type="PROSITE" id="PS50164">
    <property type="entry name" value="GIY_YIG"/>
    <property type="match status" value="1"/>
</dbReference>
<feature type="domain" description="GIY-YIG" evidence="1">
    <location>
        <begin position="38"/>
        <end position="123"/>
    </location>
</feature>
<comment type="caution">
    <text evidence="2">The sequence shown here is derived from an EMBL/GenBank/DDBJ whole genome shotgun (WGS) entry which is preliminary data.</text>
</comment>
<name>A0ABV0EKZ2_9ENTE</name>
<dbReference type="Pfam" id="PF01541">
    <property type="entry name" value="GIY-YIG"/>
    <property type="match status" value="1"/>
</dbReference>
<protein>
    <recommendedName>
        <fullName evidence="1">GIY-YIG domain-containing protein</fullName>
    </recommendedName>
</protein>
<dbReference type="Pfam" id="PF09848">
    <property type="entry name" value="SLFN-g3_helicase"/>
    <property type="match status" value="1"/>
</dbReference>
<dbReference type="Gene3D" id="3.40.50.300">
    <property type="entry name" value="P-loop containing nucleotide triphosphate hydrolases"/>
    <property type="match status" value="1"/>
</dbReference>
<evidence type="ECO:0000313" key="3">
    <source>
        <dbReference type="Proteomes" id="UP000664357"/>
    </source>
</evidence>
<reference evidence="2 3" key="1">
    <citation type="submission" date="2021-03" db="EMBL/GenBank/DDBJ databases">
        <authorList>
            <person name="Gilmore M.S."/>
            <person name="Schwartzman J."/>
            <person name="Van Tyne D."/>
            <person name="Martin M."/>
            <person name="Earl A.M."/>
            <person name="Manson A.L."/>
            <person name="Straub T."/>
            <person name="Salamzade R."/>
            <person name="Saavedra J."/>
            <person name="Lebreton F."/>
            <person name="Prichula J."/>
            <person name="Schaufler K."/>
            <person name="Gaca A."/>
            <person name="Sgardioli B."/>
            <person name="Wagenaar J."/>
            <person name="Strong T."/>
        </authorList>
    </citation>
    <scope>NUCLEOTIDE SEQUENCE [LARGE SCALE GENOMIC DNA]</scope>
    <source>
        <strain evidence="2 3">665A</strain>
    </source>
</reference>
<dbReference type="InterPro" id="IPR003593">
    <property type="entry name" value="AAA+_ATPase"/>
</dbReference>
<dbReference type="SUPFAM" id="SSF52540">
    <property type="entry name" value="P-loop containing nucleoside triphosphate hydrolases"/>
    <property type="match status" value="1"/>
</dbReference>
<evidence type="ECO:0000259" key="1">
    <source>
        <dbReference type="PROSITE" id="PS50164"/>
    </source>
</evidence>
<evidence type="ECO:0000313" key="2">
    <source>
        <dbReference type="EMBL" id="MEO1769241.1"/>
    </source>
</evidence>
<gene>
    <name evidence="2" type="ORF">JZO67_001192</name>
</gene>